<evidence type="ECO:0000256" key="1">
    <source>
        <dbReference type="ARBA" id="ARBA00005627"/>
    </source>
</evidence>
<name>W6UU70_ECHGR</name>
<dbReference type="InterPro" id="IPR047002">
    <property type="entry name" value="Tcp10_C_sf"/>
</dbReference>
<accession>W6UU70</accession>
<evidence type="ECO:0000256" key="3">
    <source>
        <dbReference type="SAM" id="MobiDB-lite"/>
    </source>
</evidence>
<feature type="domain" description="Centromere protein J C-terminal" evidence="4">
    <location>
        <begin position="685"/>
        <end position="717"/>
    </location>
</feature>
<dbReference type="GO" id="GO:0005813">
    <property type="term" value="C:centrosome"/>
    <property type="evidence" value="ECO:0007669"/>
    <property type="project" value="TreeGrafter"/>
</dbReference>
<evidence type="ECO:0000313" key="5">
    <source>
        <dbReference type="EMBL" id="EUB64868.1"/>
    </source>
</evidence>
<feature type="region of interest" description="Disordered" evidence="3">
    <location>
        <begin position="247"/>
        <end position="270"/>
    </location>
</feature>
<dbReference type="RefSeq" id="XP_024356064.1">
    <property type="nucleotide sequence ID" value="XM_024489386.1"/>
</dbReference>
<keyword evidence="2" id="KW-0175">Coiled coil</keyword>
<evidence type="ECO:0000259" key="4">
    <source>
        <dbReference type="Pfam" id="PF07202"/>
    </source>
</evidence>
<dbReference type="InterPro" id="IPR026581">
    <property type="entry name" value="TCP10L/CENPJ"/>
</dbReference>
<dbReference type="Pfam" id="PF07202">
    <property type="entry name" value="Tcp10_C"/>
    <property type="match status" value="3"/>
</dbReference>
<reference evidence="5 6" key="1">
    <citation type="journal article" date="2013" name="Nat. Genet.">
        <title>The genome of the hydatid tapeworm Echinococcus granulosus.</title>
        <authorList>
            <person name="Zheng H."/>
            <person name="Zhang W."/>
            <person name="Zhang L."/>
            <person name="Zhang Z."/>
            <person name="Li J."/>
            <person name="Lu G."/>
            <person name="Zhu Y."/>
            <person name="Wang Y."/>
            <person name="Huang Y."/>
            <person name="Liu J."/>
            <person name="Kang H."/>
            <person name="Chen J."/>
            <person name="Wang L."/>
            <person name="Chen A."/>
            <person name="Yu S."/>
            <person name="Gao Z."/>
            <person name="Jin L."/>
            <person name="Gu W."/>
            <person name="Wang Z."/>
            <person name="Zhao L."/>
            <person name="Shi B."/>
            <person name="Wen H."/>
            <person name="Lin R."/>
            <person name="Jones M.K."/>
            <person name="Brejova B."/>
            <person name="Vinar T."/>
            <person name="Zhao G."/>
            <person name="McManus D.P."/>
            <person name="Chen Z."/>
            <person name="Zhou Y."/>
            <person name="Wang S."/>
        </authorList>
    </citation>
    <scope>NUCLEOTIDE SEQUENCE [LARGE SCALE GENOMIC DNA]</scope>
</reference>
<dbReference type="AlphaFoldDB" id="W6UU70"/>
<proteinExistence type="inferred from homology"/>
<comment type="caution">
    <text evidence="5">The sequence shown here is derived from an EMBL/GenBank/DDBJ whole genome shotgun (WGS) entry which is preliminary data.</text>
</comment>
<dbReference type="GeneID" id="36335852"/>
<feature type="domain" description="Centromere protein J C-terminal" evidence="4">
    <location>
        <begin position="778"/>
        <end position="807"/>
    </location>
</feature>
<dbReference type="PANTHER" id="PTHR10331">
    <property type="entry name" value="T COMPLEX PROTEIN 10"/>
    <property type="match status" value="1"/>
</dbReference>
<dbReference type="OrthoDB" id="10252174at2759"/>
<dbReference type="Proteomes" id="UP000019149">
    <property type="component" value="Unassembled WGS sequence"/>
</dbReference>
<feature type="compositionally biased region" description="Low complexity" evidence="3">
    <location>
        <begin position="368"/>
        <end position="378"/>
    </location>
</feature>
<dbReference type="EMBL" id="APAU02000001">
    <property type="protein sequence ID" value="EUB64868.1"/>
    <property type="molecule type" value="Genomic_DNA"/>
</dbReference>
<organism evidence="5 6">
    <name type="scientific">Echinococcus granulosus</name>
    <name type="common">Hydatid tapeworm</name>
    <dbReference type="NCBI Taxonomy" id="6210"/>
    <lineage>
        <taxon>Eukaryota</taxon>
        <taxon>Metazoa</taxon>
        <taxon>Spiralia</taxon>
        <taxon>Lophotrochozoa</taxon>
        <taxon>Platyhelminthes</taxon>
        <taxon>Cestoda</taxon>
        <taxon>Eucestoda</taxon>
        <taxon>Cyclophyllidea</taxon>
        <taxon>Taeniidae</taxon>
        <taxon>Echinococcus</taxon>
        <taxon>Echinococcus granulosus group</taxon>
    </lineage>
</organism>
<dbReference type="GO" id="GO:0060271">
    <property type="term" value="P:cilium assembly"/>
    <property type="evidence" value="ECO:0007669"/>
    <property type="project" value="TreeGrafter"/>
</dbReference>
<protein>
    <submittedName>
        <fullName evidence="5">Centromere protein J</fullName>
    </submittedName>
</protein>
<gene>
    <name evidence="5" type="ORF">EGR_00137</name>
</gene>
<dbReference type="GO" id="GO:0005814">
    <property type="term" value="C:centriole"/>
    <property type="evidence" value="ECO:0007669"/>
    <property type="project" value="TreeGrafter"/>
</dbReference>
<dbReference type="CTD" id="36335852"/>
<dbReference type="KEGG" id="egl:EGR_00137"/>
<dbReference type="PANTHER" id="PTHR10331:SF6">
    <property type="entry name" value="SPINDLE ASSEMBLY ABNORMAL 4"/>
    <property type="match status" value="1"/>
</dbReference>
<feature type="region of interest" description="Disordered" evidence="3">
    <location>
        <begin position="336"/>
        <end position="382"/>
    </location>
</feature>
<dbReference type="GO" id="GO:0061511">
    <property type="term" value="P:centriole elongation"/>
    <property type="evidence" value="ECO:0007669"/>
    <property type="project" value="TreeGrafter"/>
</dbReference>
<comment type="similarity">
    <text evidence="1">Belongs to the TCP10 family.</text>
</comment>
<dbReference type="Gene3D" id="2.60.450.20">
    <property type="match status" value="1"/>
</dbReference>
<feature type="coiled-coil region" evidence="2">
    <location>
        <begin position="476"/>
        <end position="531"/>
    </location>
</feature>
<evidence type="ECO:0000313" key="6">
    <source>
        <dbReference type="Proteomes" id="UP000019149"/>
    </source>
</evidence>
<feature type="region of interest" description="Disordered" evidence="3">
    <location>
        <begin position="591"/>
        <end position="614"/>
    </location>
</feature>
<sequence>MITCLRKCSKESQFCSGVHLDYTLEETLESFIMEKRLTSKTKLVQEDVTDTNNKGVKAAKVLECHQNVQSINQQDNSDKFTEQMKRPFLRKNQGRGAWCSRLRPLGGKAAPEPASNPPLVSTVNQTHNPTNCEAFQRKYDCQNSEECSGQSMECSAFIAKLDALNGFNGKVYDQTGLQNDIKEGLVVNEDAKADFVGDDRELKEFEFLERFTEKHTYVHNNSELERNHLGGRSSGTVDVTASVGKSASLPALDEDNLPRNSRQLADGDKSKEATHRFICNLHANHMDSECPKRPHCKSYQSLSQNPLVKNAHPAIESSSPDLDDHVPWKDEANFEASVDTNSSRRQPLPSVRFNMPTDCHRPKLGDKNSFNGGSNSGSDVFDRPSPSTIQIWIARLEAEVNRFNSENTALVKLKAEREEALSALKKEKKEFEEYRATTMKEFETFRREEIIKLKKDRKVLCDYQRSLHSMPQKRDREEIERLKQQICEEKAEAAQREIRLQHQLGWQKIRIEELTAEKTELVERIKRLEQARLMLRSTVVEERANQALKTLNQFHKNSQNRLSSVPQVIGISSHAKTLEDSLNGEMAKARADSAGTNSERLVAMPSEPSPSRSTGAYLAKGAMKESPRSPSACVFPHPPTSIATGLSQQGARTSSDILEFCREDTNTNQLCRPLRAAPDRNRGPVIHEVYHPDGSLERLYRDSSRARVYGNGTTKEICPDGVLSEVCPSNSDAKQTLEDGTILYNYASDGAVKSTLPDGAKEIVYKETVATQSVVVGESNLPDGMSVQIFLNGDKIISLPNGQKEFHCAKFKRRIYPDGTVKTVFKDGRQETRYASGRIRIKDNEGNLLVDTRIAPVSRSAVADLAPLLGPSQ</sequence>
<keyword evidence="6" id="KW-1185">Reference proteome</keyword>
<dbReference type="STRING" id="6210.W6UU70"/>
<dbReference type="GO" id="GO:0015631">
    <property type="term" value="F:tubulin binding"/>
    <property type="evidence" value="ECO:0007669"/>
    <property type="project" value="TreeGrafter"/>
</dbReference>
<dbReference type="OMA" id="EYRATTM"/>
<evidence type="ECO:0000256" key="2">
    <source>
        <dbReference type="SAM" id="Coils"/>
    </source>
</evidence>
<feature type="coiled-coil region" evidence="2">
    <location>
        <begin position="393"/>
        <end position="437"/>
    </location>
</feature>
<feature type="domain" description="Centromere protein J C-terminal" evidence="4">
    <location>
        <begin position="812"/>
        <end position="841"/>
    </location>
</feature>
<dbReference type="InterPro" id="IPR009852">
    <property type="entry name" value="CENPJ_C_dom"/>
</dbReference>